<dbReference type="InterPro" id="IPR036388">
    <property type="entry name" value="WH-like_DNA-bd_sf"/>
</dbReference>
<dbReference type="Proteomes" id="UP000199568">
    <property type="component" value="Unassembled WGS sequence"/>
</dbReference>
<reference evidence="5 6" key="1">
    <citation type="submission" date="2016-10" db="EMBL/GenBank/DDBJ databases">
        <authorList>
            <person name="de Groot N.N."/>
        </authorList>
    </citation>
    <scope>NUCLEOTIDE SEQUENCE [LARGE SCALE GENOMIC DNA]</scope>
    <source>
        <strain evidence="5 6">DSM 18979</strain>
    </source>
</reference>
<dbReference type="EMBL" id="FOHU01000002">
    <property type="protein sequence ID" value="SES90361.1"/>
    <property type="molecule type" value="Genomic_DNA"/>
</dbReference>
<evidence type="ECO:0000256" key="2">
    <source>
        <dbReference type="SAM" id="Coils"/>
    </source>
</evidence>
<accession>A0A1I0GWS5</accession>
<feature type="coiled-coil region" evidence="2">
    <location>
        <begin position="198"/>
        <end position="225"/>
    </location>
</feature>
<dbReference type="GO" id="GO:0004803">
    <property type="term" value="F:transposase activity"/>
    <property type="evidence" value="ECO:0007669"/>
    <property type="project" value="InterPro"/>
</dbReference>
<keyword evidence="2" id="KW-0175">Coiled coil</keyword>
<dbReference type="InterPro" id="IPR055247">
    <property type="entry name" value="InsJ-like_HTH"/>
</dbReference>
<dbReference type="PANTHER" id="PTHR33795">
    <property type="entry name" value="INSERTION ELEMENT IS150 PROTEIN INSJ"/>
    <property type="match status" value="1"/>
</dbReference>
<keyword evidence="6" id="KW-1185">Reference proteome</keyword>
<dbReference type="GO" id="GO:0043565">
    <property type="term" value="F:sequence-specific DNA binding"/>
    <property type="evidence" value="ECO:0007669"/>
    <property type="project" value="InterPro"/>
</dbReference>
<dbReference type="GO" id="GO:0006313">
    <property type="term" value="P:DNA transposition"/>
    <property type="evidence" value="ECO:0007669"/>
    <property type="project" value="InterPro"/>
</dbReference>
<dbReference type="InterPro" id="IPR010921">
    <property type="entry name" value="Trp_repressor/repl_initiator"/>
</dbReference>
<dbReference type="AlphaFoldDB" id="A0A1I0GWS5"/>
<feature type="domain" description="Insertion element IS150 protein InsJ-like helix-turn-helix" evidence="3">
    <location>
        <begin position="68"/>
        <end position="104"/>
    </location>
</feature>
<sequence>MGRKPKYSKEVKLKACKDYEKGHISFGGIADEIGATKEVVRQWYLTYKEHGPSAFDISSRNRSYSKKFKLSVVEEYISGKYSMPDLAAKYNITYSVLRGWINKWYNDIEIEDYDPKGDVYTMKSRKTTFEERLEIVKWVTQNNMSYKDAADKYSITYALVYKWTRAYIDKGPEALKYQKRGPKPKSEIDESNLTEVEKLKLELEKEKALRKRREFELEVLKKKEEFERQLRSRK</sequence>
<dbReference type="Pfam" id="PF13518">
    <property type="entry name" value="HTH_28"/>
    <property type="match status" value="2"/>
</dbReference>
<name>A0A1I0GWS5_9FIRM</name>
<evidence type="ECO:0000313" key="6">
    <source>
        <dbReference type="Proteomes" id="UP000199568"/>
    </source>
</evidence>
<dbReference type="RefSeq" id="WP_090439969.1">
    <property type="nucleotide sequence ID" value="NZ_FOHU01000002.1"/>
</dbReference>
<dbReference type="PANTHER" id="PTHR33795:SF1">
    <property type="entry name" value="INSERTION ELEMENT IS150 PROTEIN INSJ"/>
    <property type="match status" value="1"/>
</dbReference>
<comment type="similarity">
    <text evidence="1">Belongs to the IS150/IS1296 orfA family.</text>
</comment>
<dbReference type="InterPro" id="IPR052057">
    <property type="entry name" value="IS150/IS1296_orfA-like"/>
</dbReference>
<dbReference type="SUPFAM" id="SSF48295">
    <property type="entry name" value="TrpR-like"/>
    <property type="match status" value="3"/>
</dbReference>
<evidence type="ECO:0000313" key="4">
    <source>
        <dbReference type="EMBL" id="SES90361.1"/>
    </source>
</evidence>
<gene>
    <name evidence="4" type="ORF">SAMN05660297_00923</name>
    <name evidence="5" type="ORF">SAMN05660297_03402</name>
</gene>
<dbReference type="Gene3D" id="1.10.10.10">
    <property type="entry name" value="Winged helix-like DNA-binding domain superfamily/Winged helix DNA-binding domain"/>
    <property type="match status" value="2"/>
</dbReference>
<dbReference type="OrthoDB" id="9797531at2"/>
<evidence type="ECO:0000256" key="1">
    <source>
        <dbReference type="ARBA" id="ARBA00038232"/>
    </source>
</evidence>
<evidence type="ECO:0000259" key="3">
    <source>
        <dbReference type="Pfam" id="PF13518"/>
    </source>
</evidence>
<protein>
    <submittedName>
        <fullName evidence="5">Transposase</fullName>
    </submittedName>
</protein>
<dbReference type="STRING" id="426128.SAMN05660297_00923"/>
<organism evidence="5 6">
    <name type="scientific">Natronincola peptidivorans</name>
    <dbReference type="NCBI Taxonomy" id="426128"/>
    <lineage>
        <taxon>Bacteria</taxon>
        <taxon>Bacillati</taxon>
        <taxon>Bacillota</taxon>
        <taxon>Clostridia</taxon>
        <taxon>Peptostreptococcales</taxon>
        <taxon>Natronincolaceae</taxon>
        <taxon>Natronincola</taxon>
    </lineage>
</organism>
<proteinExistence type="inferred from homology"/>
<evidence type="ECO:0000313" key="5">
    <source>
        <dbReference type="EMBL" id="SET75825.1"/>
    </source>
</evidence>
<dbReference type="EMBL" id="FOHU01000028">
    <property type="protein sequence ID" value="SET75825.1"/>
    <property type="molecule type" value="Genomic_DNA"/>
</dbReference>
<feature type="domain" description="Insertion element IS150 protein InsJ-like helix-turn-helix" evidence="3">
    <location>
        <begin position="131"/>
        <end position="183"/>
    </location>
</feature>